<dbReference type="Pfam" id="PF01571">
    <property type="entry name" value="GCV_T"/>
    <property type="match status" value="1"/>
</dbReference>
<evidence type="ECO:0000256" key="2">
    <source>
        <dbReference type="SAM" id="Phobius"/>
    </source>
</evidence>
<protein>
    <submittedName>
        <fullName evidence="5">Aminomethyl transferase family protein</fullName>
    </submittedName>
</protein>
<evidence type="ECO:0000256" key="1">
    <source>
        <dbReference type="PIRSR" id="PIRSR006487-1"/>
    </source>
</evidence>
<keyword evidence="2" id="KW-0472">Membrane</keyword>
<dbReference type="Pfam" id="PF08669">
    <property type="entry name" value="GCV_T_C"/>
    <property type="match status" value="1"/>
</dbReference>
<keyword evidence="2" id="KW-1133">Transmembrane helix</keyword>
<dbReference type="PROSITE" id="PS51257">
    <property type="entry name" value="PROKAR_LIPOPROTEIN"/>
    <property type="match status" value="1"/>
</dbReference>
<feature type="domain" description="Aminomethyltransferase C-terminal" evidence="4">
    <location>
        <begin position="220"/>
        <end position="298"/>
    </location>
</feature>
<dbReference type="PANTHER" id="PTHR43757:SF2">
    <property type="entry name" value="AMINOMETHYLTRANSFERASE, MITOCHONDRIAL"/>
    <property type="match status" value="1"/>
</dbReference>
<dbReference type="SUPFAM" id="SSF103025">
    <property type="entry name" value="Folate-binding domain"/>
    <property type="match status" value="1"/>
</dbReference>
<evidence type="ECO:0000313" key="5">
    <source>
        <dbReference type="EMBL" id="MXY34534.1"/>
    </source>
</evidence>
<dbReference type="AlphaFoldDB" id="A0A6B0Y0J6"/>
<dbReference type="Gene3D" id="3.30.1360.120">
    <property type="entry name" value="Probable tRNA modification gtpase trme, domain 1"/>
    <property type="match status" value="1"/>
</dbReference>
<name>A0A6B0Y0J6_9RHOB</name>
<dbReference type="SUPFAM" id="SSF101790">
    <property type="entry name" value="Aminomethyltransferase beta-barrel domain"/>
    <property type="match status" value="1"/>
</dbReference>
<dbReference type="InterPro" id="IPR029043">
    <property type="entry name" value="GcvT/YgfZ_C"/>
</dbReference>
<accession>A0A6B0Y0J6</accession>
<reference evidence="5" key="1">
    <citation type="submission" date="2019-09" db="EMBL/GenBank/DDBJ databases">
        <title>Characterisation of the sponge microbiome using genome-centric metagenomics.</title>
        <authorList>
            <person name="Engelberts J.P."/>
            <person name="Robbins S.J."/>
            <person name="De Goeij J.M."/>
            <person name="Aranda M."/>
            <person name="Bell S.C."/>
            <person name="Webster N.S."/>
        </authorList>
    </citation>
    <scope>NUCLEOTIDE SEQUENCE</scope>
    <source>
        <strain evidence="5">SB0664_bin_43</strain>
    </source>
</reference>
<dbReference type="InterPro" id="IPR006222">
    <property type="entry name" value="GCVT_N"/>
</dbReference>
<dbReference type="GO" id="GO:0005829">
    <property type="term" value="C:cytosol"/>
    <property type="evidence" value="ECO:0007669"/>
    <property type="project" value="TreeGrafter"/>
</dbReference>
<dbReference type="PIRSF" id="PIRSF006487">
    <property type="entry name" value="GcvT"/>
    <property type="match status" value="1"/>
</dbReference>
<dbReference type="PANTHER" id="PTHR43757">
    <property type="entry name" value="AMINOMETHYLTRANSFERASE"/>
    <property type="match status" value="1"/>
</dbReference>
<dbReference type="GO" id="GO:0016740">
    <property type="term" value="F:transferase activity"/>
    <property type="evidence" value="ECO:0007669"/>
    <property type="project" value="UniProtKB-KW"/>
</dbReference>
<comment type="caution">
    <text evidence="5">The sequence shown here is derived from an EMBL/GenBank/DDBJ whole genome shotgun (WGS) entry which is preliminary data.</text>
</comment>
<feature type="domain" description="GCVT N-terminal" evidence="3">
    <location>
        <begin position="49"/>
        <end position="204"/>
    </location>
</feature>
<dbReference type="InterPro" id="IPR028896">
    <property type="entry name" value="GcvT/YgfZ/DmdA"/>
</dbReference>
<dbReference type="EMBL" id="VXRY01000435">
    <property type="protein sequence ID" value="MXY34534.1"/>
    <property type="molecule type" value="Genomic_DNA"/>
</dbReference>
<keyword evidence="2" id="KW-0812">Transmembrane</keyword>
<dbReference type="InterPro" id="IPR027266">
    <property type="entry name" value="TrmE/GcvT-like"/>
</dbReference>
<sequence length="313" mass="33720">MMARKSSGGFGWTISCGFHILCLCQYMVVWRKTCLGVAVWRILVSQRDNPHRFWYAQADGDFFGWARAHASGMEVSITDPDVFVSQVQGPNSLKILEAAAGALPEKFTYFACTQVELGGQDVVVTRTGYTNELGWEFYTEPHHDSDALWAHLQRAGAGLGMEILGLDAMNIRRIEAGILNAGSDFNETTTPYAAGLGRFVDADKFDFIGKAALEAADKGRRSHGIKCPDGEPLISGAVYVNGSSAGVVTAGATSPFLGHGIGIALMDSPDHGPGTSIEVRCKDGSRLTGELVELPMYDQACEIPRGKLVDVPE</sequence>
<feature type="transmembrane region" description="Helical" evidence="2">
    <location>
        <begin position="12"/>
        <end position="30"/>
    </location>
</feature>
<proteinExistence type="predicted"/>
<keyword evidence="5" id="KW-0808">Transferase</keyword>
<feature type="binding site" evidence="1">
    <location>
        <position position="136"/>
    </location>
    <ligand>
        <name>substrate</name>
    </ligand>
</feature>
<evidence type="ECO:0000259" key="4">
    <source>
        <dbReference type="Pfam" id="PF08669"/>
    </source>
</evidence>
<gene>
    <name evidence="5" type="ORF">F4Y60_10710</name>
</gene>
<dbReference type="InterPro" id="IPR013977">
    <property type="entry name" value="GcvT_C"/>
</dbReference>
<evidence type="ECO:0000259" key="3">
    <source>
        <dbReference type="Pfam" id="PF01571"/>
    </source>
</evidence>
<organism evidence="5">
    <name type="scientific">Boseongicola sp. SB0664_bin_43</name>
    <dbReference type="NCBI Taxonomy" id="2604844"/>
    <lineage>
        <taxon>Bacteria</taxon>
        <taxon>Pseudomonadati</taxon>
        <taxon>Pseudomonadota</taxon>
        <taxon>Alphaproteobacteria</taxon>
        <taxon>Rhodobacterales</taxon>
        <taxon>Paracoccaceae</taxon>
        <taxon>Boseongicola</taxon>
    </lineage>
</organism>